<dbReference type="PANTHER" id="PTHR44733">
    <property type="entry name" value="DNAJ HOMOLOG SUBFAMILY C MEMBER 22"/>
    <property type="match status" value="1"/>
</dbReference>
<dbReference type="PRINTS" id="PR00625">
    <property type="entry name" value="JDOMAIN"/>
</dbReference>
<dbReference type="CDD" id="cd06257">
    <property type="entry name" value="DnaJ"/>
    <property type="match status" value="1"/>
</dbReference>
<dbReference type="InterPro" id="IPR001623">
    <property type="entry name" value="DnaJ_domain"/>
</dbReference>
<evidence type="ECO:0000313" key="7">
    <source>
        <dbReference type="EMBL" id="CAH1790331.1"/>
    </source>
</evidence>
<dbReference type="EMBL" id="CAIIXF020000007">
    <property type="protein sequence ID" value="CAH1790331.1"/>
    <property type="molecule type" value="Genomic_DNA"/>
</dbReference>
<evidence type="ECO:0000256" key="6">
    <source>
        <dbReference type="ARBA" id="ARBA00023136"/>
    </source>
</evidence>
<dbReference type="Proteomes" id="UP000749559">
    <property type="component" value="Unassembled WGS sequence"/>
</dbReference>
<dbReference type="InterPro" id="IPR007829">
    <property type="entry name" value="TM2"/>
</dbReference>
<comment type="function">
    <text evidence="1">May function as a co-chaperone.</text>
</comment>
<comment type="caution">
    <text evidence="7">The sequence shown here is derived from an EMBL/GenBank/DDBJ whole genome shotgun (WGS) entry which is preliminary data.</text>
</comment>
<reference evidence="7" key="1">
    <citation type="submission" date="2022-03" db="EMBL/GenBank/DDBJ databases">
        <authorList>
            <person name="Martin C."/>
        </authorList>
    </citation>
    <scope>NUCLEOTIDE SEQUENCE</scope>
</reference>
<keyword evidence="5" id="KW-1133">Transmembrane helix</keyword>
<proteinExistence type="predicted"/>
<dbReference type="InterPro" id="IPR036869">
    <property type="entry name" value="J_dom_sf"/>
</dbReference>
<evidence type="ECO:0000256" key="5">
    <source>
        <dbReference type="ARBA" id="ARBA00022989"/>
    </source>
</evidence>
<evidence type="ECO:0000313" key="8">
    <source>
        <dbReference type="Proteomes" id="UP000749559"/>
    </source>
</evidence>
<evidence type="ECO:0000256" key="1">
    <source>
        <dbReference type="ARBA" id="ARBA00002080"/>
    </source>
</evidence>
<dbReference type="PROSITE" id="PS50076">
    <property type="entry name" value="DNAJ_2"/>
    <property type="match status" value="1"/>
</dbReference>
<gene>
    <name evidence="7" type="ORF">OFUS_LOCUS15545</name>
</gene>
<name>A0A8J1YB19_OWEFU</name>
<dbReference type="GO" id="GO:0016020">
    <property type="term" value="C:membrane"/>
    <property type="evidence" value="ECO:0007669"/>
    <property type="project" value="UniProtKB-SubCell"/>
</dbReference>
<dbReference type="SMART" id="SM00271">
    <property type="entry name" value="DnaJ"/>
    <property type="match status" value="1"/>
</dbReference>
<dbReference type="SUPFAM" id="SSF46565">
    <property type="entry name" value="Chaperone J-domain"/>
    <property type="match status" value="1"/>
</dbReference>
<dbReference type="OrthoDB" id="10262359at2759"/>
<accession>A0A8J1YB19</accession>
<evidence type="ECO:0000256" key="3">
    <source>
        <dbReference type="ARBA" id="ARBA00020945"/>
    </source>
</evidence>
<keyword evidence="6" id="KW-0472">Membrane</keyword>
<dbReference type="PANTHER" id="PTHR44733:SF1">
    <property type="entry name" value="DNAJ HOMOLOG SUBFAMILY C MEMBER 22"/>
    <property type="match status" value="1"/>
</dbReference>
<protein>
    <recommendedName>
        <fullName evidence="3">DnaJ homolog subfamily C member 22</fullName>
    </recommendedName>
</protein>
<keyword evidence="8" id="KW-1185">Reference proteome</keyword>
<sequence length="360" mass="42616">MGKSIIITYILWFLGGYFGLHHFYLRRDRHAFVWYATWGGVFGIGWLRDLLKIPEYVQAVNQDNEYMSELTQIMRIKRRSSFSTLRFAGELILGYLFGFCFRLAFPEELFSKESIFRIPLEFIVPLAIAIGVHTVANIGHDKCSMKWPLIGAYITFPILLYGAEYMLYTVLASAIAANWKGREWRRTYPEKSHVCKRFLILALCCTLYTSTWMSMFYNNVYVTNEMGEKIRVKDALKHFFNSPAWKQTKESLHDVWEYYQQHGWEKMYEKIVEQLDPLGEENAYKVLGLERGADQKEIRRRYKDLARELHPDKVKDPKEKEAAQEKFMEIQQAYETLSDLKERRSRKSGKHKYAESRTEF</sequence>
<comment type="subcellular location">
    <subcellularLocation>
        <location evidence="2">Membrane</location>
        <topology evidence="2">Multi-pass membrane protein</topology>
    </subcellularLocation>
</comment>
<evidence type="ECO:0000256" key="4">
    <source>
        <dbReference type="ARBA" id="ARBA00022692"/>
    </source>
</evidence>
<organism evidence="7 8">
    <name type="scientific">Owenia fusiformis</name>
    <name type="common">Polychaete worm</name>
    <dbReference type="NCBI Taxonomy" id="6347"/>
    <lineage>
        <taxon>Eukaryota</taxon>
        <taxon>Metazoa</taxon>
        <taxon>Spiralia</taxon>
        <taxon>Lophotrochozoa</taxon>
        <taxon>Annelida</taxon>
        <taxon>Polychaeta</taxon>
        <taxon>Sedentaria</taxon>
        <taxon>Canalipalpata</taxon>
        <taxon>Sabellida</taxon>
        <taxon>Oweniida</taxon>
        <taxon>Oweniidae</taxon>
        <taxon>Owenia</taxon>
    </lineage>
</organism>
<dbReference type="AlphaFoldDB" id="A0A8J1YB19"/>
<dbReference type="Gene3D" id="1.10.287.110">
    <property type="entry name" value="DnaJ domain"/>
    <property type="match status" value="1"/>
</dbReference>
<dbReference type="Pfam" id="PF00226">
    <property type="entry name" value="DnaJ"/>
    <property type="match status" value="1"/>
</dbReference>
<evidence type="ECO:0000256" key="2">
    <source>
        <dbReference type="ARBA" id="ARBA00004141"/>
    </source>
</evidence>
<keyword evidence="4" id="KW-0812">Transmembrane</keyword>
<dbReference type="Pfam" id="PF05154">
    <property type="entry name" value="TM2"/>
    <property type="match status" value="1"/>
</dbReference>